<evidence type="ECO:0000256" key="8">
    <source>
        <dbReference type="ARBA" id="ARBA00022927"/>
    </source>
</evidence>
<evidence type="ECO:0000256" key="2">
    <source>
        <dbReference type="ARBA" id="ARBA00007615"/>
    </source>
</evidence>
<feature type="signal peptide" evidence="10">
    <location>
        <begin position="1"/>
        <end position="24"/>
    </location>
</feature>
<dbReference type="SUPFAM" id="SSF89392">
    <property type="entry name" value="Prokaryotic lipoproteins and lipoprotein localization factors"/>
    <property type="match status" value="1"/>
</dbReference>
<dbReference type="OrthoDB" id="9787361at2"/>
<comment type="similarity">
    <text evidence="2 10">Belongs to the LolA family.</text>
</comment>
<evidence type="ECO:0000313" key="12">
    <source>
        <dbReference type="Proteomes" id="UP000198519"/>
    </source>
</evidence>
<dbReference type="GO" id="GO:0044874">
    <property type="term" value="P:lipoprotein localization to outer membrane"/>
    <property type="evidence" value="ECO:0007669"/>
    <property type="project" value="UniProtKB-UniRule"/>
</dbReference>
<dbReference type="GO" id="GO:0042953">
    <property type="term" value="P:lipoprotein transport"/>
    <property type="evidence" value="ECO:0007669"/>
    <property type="project" value="InterPro"/>
</dbReference>
<dbReference type="Pfam" id="PF03548">
    <property type="entry name" value="LolA"/>
    <property type="match status" value="1"/>
</dbReference>
<comment type="subunit">
    <text evidence="3 10">Monomer.</text>
</comment>
<dbReference type="AlphaFoldDB" id="A0A1I4RUF2"/>
<keyword evidence="11" id="KW-0449">Lipoprotein</keyword>
<dbReference type="CDD" id="cd16325">
    <property type="entry name" value="LolA"/>
    <property type="match status" value="1"/>
</dbReference>
<comment type="function">
    <text evidence="10">Participates in the translocation of lipoproteins from the inner membrane to the outer membrane. Only forms a complex with a lipoprotein if the residue after the N-terminal Cys is not an aspartate (The Asp acts as a targeting signal to indicate that the lipoprotein should stay in the inner membrane).</text>
</comment>
<dbReference type="Gene3D" id="2.50.20.10">
    <property type="entry name" value="Lipoprotein localisation LolA/LolB/LppX"/>
    <property type="match status" value="1"/>
</dbReference>
<dbReference type="InterPro" id="IPR004564">
    <property type="entry name" value="OM_lipoprot_carrier_LolA-like"/>
</dbReference>
<evidence type="ECO:0000256" key="9">
    <source>
        <dbReference type="ARBA" id="ARBA00023186"/>
    </source>
</evidence>
<comment type="subcellular location">
    <subcellularLocation>
        <location evidence="1 10">Periplasm</location>
    </subcellularLocation>
</comment>
<evidence type="ECO:0000256" key="7">
    <source>
        <dbReference type="ARBA" id="ARBA00022764"/>
    </source>
</evidence>
<dbReference type="InterPro" id="IPR029046">
    <property type="entry name" value="LolA/LolB/LppX"/>
</dbReference>
<dbReference type="RefSeq" id="WP_092023948.1">
    <property type="nucleotide sequence ID" value="NZ_FOUE01000004.1"/>
</dbReference>
<dbReference type="HAMAP" id="MF_00240">
    <property type="entry name" value="LolA"/>
    <property type="match status" value="1"/>
</dbReference>
<dbReference type="STRING" id="488535.SAMN04487963_2947"/>
<dbReference type="EMBL" id="FOUE01000004">
    <property type="protein sequence ID" value="SFM55704.1"/>
    <property type="molecule type" value="Genomic_DNA"/>
</dbReference>
<reference evidence="12" key="1">
    <citation type="submission" date="2016-10" db="EMBL/GenBank/DDBJ databases">
        <authorList>
            <person name="Varghese N."/>
            <person name="Submissions S."/>
        </authorList>
    </citation>
    <scope>NUCLEOTIDE SEQUENCE [LARGE SCALE GENOMIC DNA]</scope>
    <source>
        <strain evidence="12">CGMCC 1.7061</strain>
    </source>
</reference>
<keyword evidence="12" id="KW-1185">Reference proteome</keyword>
<proteinExistence type="inferred from homology"/>
<keyword evidence="6 10" id="KW-0732">Signal</keyword>
<evidence type="ECO:0000256" key="10">
    <source>
        <dbReference type="HAMAP-Rule" id="MF_00240"/>
    </source>
</evidence>
<evidence type="ECO:0000256" key="4">
    <source>
        <dbReference type="ARBA" id="ARBA00014035"/>
    </source>
</evidence>
<evidence type="ECO:0000313" key="11">
    <source>
        <dbReference type="EMBL" id="SFM55704.1"/>
    </source>
</evidence>
<keyword evidence="9 10" id="KW-0143">Chaperone</keyword>
<dbReference type="InterPro" id="IPR018323">
    <property type="entry name" value="OM_lipoprot_carrier_LolA_Pbac"/>
</dbReference>
<evidence type="ECO:0000256" key="5">
    <source>
        <dbReference type="ARBA" id="ARBA00022448"/>
    </source>
</evidence>
<dbReference type="PANTHER" id="PTHR35869">
    <property type="entry name" value="OUTER-MEMBRANE LIPOPROTEIN CARRIER PROTEIN"/>
    <property type="match status" value="1"/>
</dbReference>
<evidence type="ECO:0000256" key="3">
    <source>
        <dbReference type="ARBA" id="ARBA00011245"/>
    </source>
</evidence>
<keyword evidence="5 10" id="KW-0813">Transport</keyword>
<dbReference type="NCBIfam" id="TIGR00547">
    <property type="entry name" value="lolA"/>
    <property type="match status" value="1"/>
</dbReference>
<keyword evidence="8 10" id="KW-0653">Protein transport</keyword>
<dbReference type="GO" id="GO:0030288">
    <property type="term" value="C:outer membrane-bounded periplasmic space"/>
    <property type="evidence" value="ECO:0007669"/>
    <property type="project" value="TreeGrafter"/>
</dbReference>
<gene>
    <name evidence="10" type="primary">lolA</name>
    <name evidence="11" type="ORF">SAMN04487963_2947</name>
</gene>
<evidence type="ECO:0000256" key="6">
    <source>
        <dbReference type="ARBA" id="ARBA00022729"/>
    </source>
</evidence>
<evidence type="ECO:0000256" key="1">
    <source>
        <dbReference type="ARBA" id="ARBA00004418"/>
    </source>
</evidence>
<dbReference type="Proteomes" id="UP000198519">
    <property type="component" value="Unassembled WGS sequence"/>
</dbReference>
<feature type="chain" id="PRO_5011801129" description="Outer-membrane lipoprotein carrier protein" evidence="10">
    <location>
        <begin position="25"/>
        <end position="214"/>
    </location>
</feature>
<sequence length="214" mass="23720" precursor="true">MVLRNVLLAMTALIAGLCSPVTLAQDADPASRLADILKGYRTYQASFIQILVNESGGPVQETRGELKAQRPGLFYWETQAPLSQFIVSDGESVSVYDPDLEQVTIHRLDERASSTPALLLSGEVGDLSESYEVSQRALGEKTLEFTLKPRNPDSLFVSLRLSFYDGELQEMRMEDTLSQFSILSFDNVELNSTLPDSTFTLDYPEGVDVIQDDV</sequence>
<name>A0A1I4RUF2_9GAMM</name>
<accession>A0A1I4RUF2</accession>
<protein>
    <recommendedName>
        <fullName evidence="4 10">Outer-membrane lipoprotein carrier protein</fullName>
    </recommendedName>
</protein>
<keyword evidence="7 10" id="KW-0574">Periplasm</keyword>
<dbReference type="PANTHER" id="PTHR35869:SF1">
    <property type="entry name" value="OUTER-MEMBRANE LIPOPROTEIN CARRIER PROTEIN"/>
    <property type="match status" value="1"/>
</dbReference>
<organism evidence="11 12">
    <name type="scientific">Marinobacter zhejiangensis</name>
    <dbReference type="NCBI Taxonomy" id="488535"/>
    <lineage>
        <taxon>Bacteria</taxon>
        <taxon>Pseudomonadati</taxon>
        <taxon>Pseudomonadota</taxon>
        <taxon>Gammaproteobacteria</taxon>
        <taxon>Pseudomonadales</taxon>
        <taxon>Marinobacteraceae</taxon>
        <taxon>Marinobacter</taxon>
    </lineage>
</organism>